<sequence length="40" mass="4968">MVRVIFLLRILRWALCLCTGRMARRERLLRQRDLVRARRT</sequence>
<dbReference type="Proteomes" id="UP000030676">
    <property type="component" value="Unassembled WGS sequence"/>
</dbReference>
<proteinExistence type="predicted"/>
<gene>
    <name evidence="2" type="ORF">FOPG_16145</name>
</gene>
<organism evidence="2">
    <name type="scientific">Fusarium oxysporum f. sp. conglutinans race 2 54008</name>
    <dbReference type="NCBI Taxonomy" id="1089457"/>
    <lineage>
        <taxon>Eukaryota</taxon>
        <taxon>Fungi</taxon>
        <taxon>Dikarya</taxon>
        <taxon>Ascomycota</taxon>
        <taxon>Pezizomycotina</taxon>
        <taxon>Sordariomycetes</taxon>
        <taxon>Hypocreomycetidae</taxon>
        <taxon>Hypocreales</taxon>
        <taxon>Nectriaceae</taxon>
        <taxon>Fusarium</taxon>
        <taxon>Fusarium oxysporum species complex</taxon>
    </lineage>
</organism>
<keyword evidence="1" id="KW-0732">Signal</keyword>
<protein>
    <submittedName>
        <fullName evidence="2">Uncharacterized protein</fullName>
    </submittedName>
</protein>
<dbReference type="AlphaFoldDB" id="X0GWH3"/>
<accession>X0GWH3</accession>
<dbReference type="HOGENOM" id="CLU_3299459_0_0_1"/>
<reference evidence="2" key="1">
    <citation type="submission" date="2011-11" db="EMBL/GenBank/DDBJ databases">
        <title>The Genome Sequence of Fusarium oxysporum PHW808.</title>
        <authorList>
            <consortium name="The Broad Institute Genome Sequencing Platform"/>
            <person name="Ma L.-J."/>
            <person name="Gale L.R."/>
            <person name="Schwartz D.C."/>
            <person name="Zhou S."/>
            <person name="Corby-Kistler H."/>
            <person name="Young S.K."/>
            <person name="Zeng Q."/>
            <person name="Gargeya S."/>
            <person name="Fitzgerald M."/>
            <person name="Haas B."/>
            <person name="Abouelleil A."/>
            <person name="Alvarado L."/>
            <person name="Arachchi H.M."/>
            <person name="Berlin A."/>
            <person name="Brown A."/>
            <person name="Chapman S.B."/>
            <person name="Chen Z."/>
            <person name="Dunbar C."/>
            <person name="Freedman E."/>
            <person name="Gearin G."/>
            <person name="Goldberg J."/>
            <person name="Griggs A."/>
            <person name="Gujja S."/>
            <person name="Heiman D."/>
            <person name="Howarth C."/>
            <person name="Larson L."/>
            <person name="Lui A."/>
            <person name="MacDonald P.J.P."/>
            <person name="Montmayeur A."/>
            <person name="Murphy C."/>
            <person name="Neiman D."/>
            <person name="Pearson M."/>
            <person name="Priest M."/>
            <person name="Roberts A."/>
            <person name="Saif S."/>
            <person name="Shea T."/>
            <person name="Shenoy N."/>
            <person name="Sisk P."/>
            <person name="Stolte C."/>
            <person name="Sykes S."/>
            <person name="Wortman J."/>
            <person name="Nusbaum C."/>
            <person name="Birren B."/>
        </authorList>
    </citation>
    <scope>NUCLEOTIDE SEQUENCE [LARGE SCALE GENOMIC DNA]</scope>
    <source>
        <strain evidence="2">54008</strain>
    </source>
</reference>
<evidence type="ECO:0000256" key="1">
    <source>
        <dbReference type="SAM" id="SignalP"/>
    </source>
</evidence>
<feature type="signal peptide" evidence="1">
    <location>
        <begin position="1"/>
        <end position="16"/>
    </location>
</feature>
<evidence type="ECO:0000313" key="2">
    <source>
        <dbReference type="EMBL" id="EXL67733.1"/>
    </source>
</evidence>
<dbReference type="EMBL" id="JH658951">
    <property type="protein sequence ID" value="EXL67733.1"/>
    <property type="molecule type" value="Genomic_DNA"/>
</dbReference>
<reference evidence="2" key="2">
    <citation type="submission" date="2012-05" db="EMBL/GenBank/DDBJ databases">
        <title>The Genome Annotation of Fusarium oxysporum PHW808.</title>
        <authorList>
            <consortium name="The Broad Institute Genomics Platform"/>
            <person name="Ma L.-J."/>
            <person name="Corby-Kistler H."/>
            <person name="Broz K."/>
            <person name="Gale L.R."/>
            <person name="Jonkers W."/>
            <person name="O'Donnell K."/>
            <person name="Ploetz R."/>
            <person name="Steinberg C."/>
            <person name="Schwartz D.C."/>
            <person name="VanEtten H."/>
            <person name="Zhou S."/>
            <person name="Young S.K."/>
            <person name="Zeng Q."/>
            <person name="Gargeya S."/>
            <person name="Fitzgerald M."/>
            <person name="Abouelleil A."/>
            <person name="Alvarado L."/>
            <person name="Chapman S.B."/>
            <person name="Gainer-Dewar J."/>
            <person name="Goldberg J."/>
            <person name="Griggs A."/>
            <person name="Gujja S."/>
            <person name="Hansen M."/>
            <person name="Howarth C."/>
            <person name="Imamovic A."/>
            <person name="Ireland A."/>
            <person name="Larimer J."/>
            <person name="McCowan C."/>
            <person name="Murphy C."/>
            <person name="Pearson M."/>
            <person name="Poon T.W."/>
            <person name="Priest M."/>
            <person name="Roberts A."/>
            <person name="Saif S."/>
            <person name="Shea T."/>
            <person name="Sykes S."/>
            <person name="Wortman J."/>
            <person name="Nusbaum C."/>
            <person name="Birren B."/>
        </authorList>
    </citation>
    <scope>NUCLEOTIDE SEQUENCE</scope>
    <source>
        <strain evidence="2">54008</strain>
    </source>
</reference>
<name>X0GWH3_FUSOX</name>
<feature type="chain" id="PRO_5004938482" evidence="1">
    <location>
        <begin position="17"/>
        <end position="40"/>
    </location>
</feature>